<gene>
    <name evidence="2" type="ORF">BS47DRAFT_1350275</name>
</gene>
<dbReference type="Proteomes" id="UP000886523">
    <property type="component" value="Unassembled WGS sequence"/>
</dbReference>
<reference evidence="2" key="1">
    <citation type="journal article" date="2020" name="Nat. Commun.">
        <title>Large-scale genome sequencing of mycorrhizal fungi provides insights into the early evolution of symbiotic traits.</title>
        <authorList>
            <person name="Miyauchi S."/>
            <person name="Kiss E."/>
            <person name="Kuo A."/>
            <person name="Drula E."/>
            <person name="Kohler A."/>
            <person name="Sanchez-Garcia M."/>
            <person name="Morin E."/>
            <person name="Andreopoulos B."/>
            <person name="Barry K.W."/>
            <person name="Bonito G."/>
            <person name="Buee M."/>
            <person name="Carver A."/>
            <person name="Chen C."/>
            <person name="Cichocki N."/>
            <person name="Clum A."/>
            <person name="Culley D."/>
            <person name="Crous P.W."/>
            <person name="Fauchery L."/>
            <person name="Girlanda M."/>
            <person name="Hayes R.D."/>
            <person name="Keri Z."/>
            <person name="LaButti K."/>
            <person name="Lipzen A."/>
            <person name="Lombard V."/>
            <person name="Magnuson J."/>
            <person name="Maillard F."/>
            <person name="Murat C."/>
            <person name="Nolan M."/>
            <person name="Ohm R.A."/>
            <person name="Pangilinan J."/>
            <person name="Pereira M.F."/>
            <person name="Perotto S."/>
            <person name="Peter M."/>
            <person name="Pfister S."/>
            <person name="Riley R."/>
            <person name="Sitrit Y."/>
            <person name="Stielow J.B."/>
            <person name="Szollosi G."/>
            <person name="Zifcakova L."/>
            <person name="Stursova M."/>
            <person name="Spatafora J.W."/>
            <person name="Tedersoo L."/>
            <person name="Vaario L.M."/>
            <person name="Yamada A."/>
            <person name="Yan M."/>
            <person name="Wang P."/>
            <person name="Xu J."/>
            <person name="Bruns T."/>
            <person name="Baldrian P."/>
            <person name="Vilgalys R."/>
            <person name="Dunand C."/>
            <person name="Henrissat B."/>
            <person name="Grigoriev I.V."/>
            <person name="Hibbett D."/>
            <person name="Nagy L.G."/>
            <person name="Martin F.M."/>
        </authorList>
    </citation>
    <scope>NUCLEOTIDE SEQUENCE</scope>
    <source>
        <strain evidence="2">UP504</strain>
    </source>
</reference>
<dbReference type="InterPro" id="IPR036964">
    <property type="entry name" value="RASGEF_cat_dom_sf"/>
</dbReference>
<evidence type="ECO:0000313" key="3">
    <source>
        <dbReference type="Proteomes" id="UP000886523"/>
    </source>
</evidence>
<organism evidence="2 3">
    <name type="scientific">Hydnum rufescens UP504</name>
    <dbReference type="NCBI Taxonomy" id="1448309"/>
    <lineage>
        <taxon>Eukaryota</taxon>
        <taxon>Fungi</taxon>
        <taxon>Dikarya</taxon>
        <taxon>Basidiomycota</taxon>
        <taxon>Agaricomycotina</taxon>
        <taxon>Agaricomycetes</taxon>
        <taxon>Cantharellales</taxon>
        <taxon>Hydnaceae</taxon>
        <taxon>Hydnum</taxon>
    </lineage>
</organism>
<evidence type="ECO:0000256" key="1">
    <source>
        <dbReference type="SAM" id="MobiDB-lite"/>
    </source>
</evidence>
<comment type="caution">
    <text evidence="2">The sequence shown here is derived from an EMBL/GenBank/DDBJ whole genome shotgun (WGS) entry which is preliminary data.</text>
</comment>
<proteinExistence type="predicted"/>
<evidence type="ECO:0000313" key="2">
    <source>
        <dbReference type="EMBL" id="KAF9508523.1"/>
    </source>
</evidence>
<dbReference type="GO" id="GO:0007264">
    <property type="term" value="P:small GTPase-mediated signal transduction"/>
    <property type="evidence" value="ECO:0007669"/>
    <property type="project" value="InterPro"/>
</dbReference>
<feature type="region of interest" description="Disordered" evidence="1">
    <location>
        <begin position="17"/>
        <end position="36"/>
    </location>
</feature>
<sequence>MYLPLLVDVHQQFHDNVPVPVDSGGGGGSGSGGSHRSTLINFMKRQRLAEVCKQALRFQGMPNSNLIHNPELAEILDDKLEFASSPV</sequence>
<protein>
    <submittedName>
        <fullName evidence="2">Uncharacterized protein</fullName>
    </submittedName>
</protein>
<keyword evidence="3" id="KW-1185">Reference proteome</keyword>
<dbReference type="GO" id="GO:0005085">
    <property type="term" value="F:guanyl-nucleotide exchange factor activity"/>
    <property type="evidence" value="ECO:0007669"/>
    <property type="project" value="InterPro"/>
</dbReference>
<dbReference type="SUPFAM" id="SSF48366">
    <property type="entry name" value="Ras GEF"/>
    <property type="match status" value="1"/>
</dbReference>
<name>A0A9P6DRL1_9AGAM</name>
<dbReference type="InterPro" id="IPR023578">
    <property type="entry name" value="Ras_GEF_dom_sf"/>
</dbReference>
<dbReference type="AlphaFoldDB" id="A0A9P6DRL1"/>
<dbReference type="Gene3D" id="1.10.840.10">
    <property type="entry name" value="Ras guanine-nucleotide exchange factors catalytic domain"/>
    <property type="match status" value="1"/>
</dbReference>
<dbReference type="EMBL" id="MU129057">
    <property type="protein sequence ID" value="KAF9508523.1"/>
    <property type="molecule type" value="Genomic_DNA"/>
</dbReference>
<feature type="compositionally biased region" description="Gly residues" evidence="1">
    <location>
        <begin position="23"/>
        <end position="33"/>
    </location>
</feature>
<accession>A0A9P6DRL1</accession>